<dbReference type="PRINTS" id="PR00452">
    <property type="entry name" value="SH3DOMAIN"/>
</dbReference>
<feature type="domain" description="SH3" evidence="4">
    <location>
        <begin position="1268"/>
        <end position="1327"/>
    </location>
</feature>
<feature type="compositionally biased region" description="Polar residues" evidence="3">
    <location>
        <begin position="430"/>
        <end position="443"/>
    </location>
</feature>
<sequence length="1663" mass="181740">MLNTETMYFFVYSDDIGKSNQVQGSDFFYNVFPHPDYSNGICLDGSTMSVSISDNNTMTTSATSTELQDTNSVSTPIIKAGIPAIPKRPTIIRVDKENVQENTDESKSKEVPKVPPRPPPPRPGPPATLAKQAVAQKSFEGDKKKKKPEITIVSARPMSEICFRDKKPEIPVPPRPQKLKDQGEASSTLSINSTSVALSTNSSKQIRHSTTDVRSKSDTLPPRPHLPPATVTRKDLTKVPPQRPAPLKSTLSASTESFPPPRPPACSQLENSQPHPNLRDISPHLAKEQLIQLNSTGKSLIPPKPRPRTFIDSSSKTPKPVIVQRSVSAYKHTKNGIPPQPLPRKLGTSFTVESDASKACTVDEPIAEVTPPPKPTRHQSFRNTTSPIHLSTRTCSSPPSQSQETSSKSISALSSAKASTTEEEVLDTVPPSTEEATPTNQTDPSSSESTEAPESFKVEKRSSSTEKTAPCPLPPKKNSLVISQSSIKSSSEEDAPVPSPRIKHSSKADTSVLTPINNYPGPIVCDTPASTLVNSDAAPVVSDTPASTPINPDAATIVSETPASTPINPDPTPIASDTPASTPVNPDPALIVSEEPKDFILPSATEIVVPPTATVNKPTIIRANSAEKQPNLSVSSEKLPLEEKTANIHPKDPEVRRSKVPPPIPKKNPISANICDRNIPNDLKKPSTVKSRKATDMLQTTKDYTRRITQSLGFTAAEEPTTVWYTDKSDEPEEKVSSLDKKKENPSIWYVDAVPEEETDANKTTFPQKSALQTDKSKKPEKQSFTKDKVQKLKDIDKKSSQPAEEPSPTEISAFQKYHSYMRRTIEEAVGIQLRKNSSSLIDDDINEEKEGPASDIIKPVKPEPPKQKPPIPPKVESRPHKPSAPPQVKPNVPAVPPKRPPVPASITQVLTKPDGPAVRPPPPRPKPVVSVKPTVSDNQNIISDSDSNLKSVNKSRERTPSIENLIGKFEEELCKKTLPPPRPAQPANKLKIVTSNLTDNQEQQLSSQNKETAEDADTKMEITSMPSNIGDDSSIQPDENENLSINAAEVSENTGGTEESLTSNLTANSSVDENANEEAEDEQGKIKETKTVTNVNEELATEETTVTETKSSLNHKVGYTDSFNQRCNSLMNDLKTHFENLDKDDIDDKIKEVVQPSGESLHQLDVNPEKMQDSNSNEETEEKELDEKVEPESSEEKSSDHLSLEPDSTEMSEKISQDDSTSQLESKVESDTNLCAPSLEISTLVIELDSKDSGHKESPKSSSTSELTGPRAIVNFDFDAQEEDEITLKKDDMVQLLSWVDTSWLYGICHGKTGIFPLAFVHIIEPLPQTPSDTNGNTVITDVSQKAEMEDDATKVTNVDSQGNSTQVMDDAYQSLSEVRTGSAPESIIETEAVKISAKDVSEGAAKDDAEEDELTDSDQLDKISIPVGGEETIAYALYDFVGEDGELSFKEGDAITILKWVNEDWLLGKKDELVGNLPANFVNFMGDSTDELDLVYTEGPPEPKEPPPPLQPDVKTDQLLTYVAAQLEHVKRLKGFACARFDFEARDDDELSFKDGDRIEILEFVNNDWIRGSLHKKEGIFPAAFVSVEEFSPDEENCTSETTKVRALHDFIASADDELSFKSGAIITCHGDVPNLPGWSRGSFEGRTGMFPAEFVIREGI</sequence>
<evidence type="ECO:0000313" key="5">
    <source>
        <dbReference type="EMBL" id="CAE1168314.1"/>
    </source>
</evidence>
<feature type="compositionally biased region" description="Basic and acidic residues" evidence="3">
    <location>
        <begin position="277"/>
        <end position="287"/>
    </location>
</feature>
<protein>
    <recommendedName>
        <fullName evidence="4">SH3 domain-containing protein</fullName>
    </recommendedName>
</protein>
<feature type="compositionally biased region" description="Basic and acidic residues" evidence="3">
    <location>
        <begin position="734"/>
        <end position="745"/>
    </location>
</feature>
<feature type="domain" description="SH3" evidence="4">
    <location>
        <begin position="1431"/>
        <end position="1489"/>
    </location>
</feature>
<feature type="compositionally biased region" description="Low complexity" evidence="3">
    <location>
        <begin position="928"/>
        <end position="949"/>
    </location>
</feature>
<dbReference type="Pfam" id="PF00018">
    <property type="entry name" value="SH3_1"/>
    <property type="match status" value="2"/>
</dbReference>
<evidence type="ECO:0000256" key="1">
    <source>
        <dbReference type="ARBA" id="ARBA00022443"/>
    </source>
</evidence>
<feature type="region of interest" description="Disordered" evidence="3">
    <location>
        <begin position="89"/>
        <end position="319"/>
    </location>
</feature>
<proteinExistence type="predicted"/>
<feature type="compositionally biased region" description="Polar residues" evidence="3">
    <location>
        <begin position="381"/>
        <end position="395"/>
    </location>
</feature>
<feature type="compositionally biased region" description="Basic and acidic residues" evidence="3">
    <location>
        <begin position="1012"/>
        <end position="1021"/>
    </location>
</feature>
<dbReference type="OrthoDB" id="27823at2759"/>
<feature type="compositionally biased region" description="Basic and acidic residues" evidence="3">
    <location>
        <begin position="1186"/>
        <end position="1205"/>
    </location>
</feature>
<dbReference type="PANTHER" id="PTHR45929:SF3">
    <property type="entry name" value="JAK PATHWAY SIGNAL TRANSDUCTION ADAPTOR MOLECULE"/>
    <property type="match status" value="1"/>
</dbReference>
<dbReference type="InterPro" id="IPR036028">
    <property type="entry name" value="SH3-like_dom_sf"/>
</dbReference>
<feature type="region of interest" description="Disordered" evidence="3">
    <location>
        <begin position="1153"/>
        <end position="1232"/>
    </location>
</feature>
<dbReference type="PROSITE" id="PS50002">
    <property type="entry name" value="SH3"/>
    <property type="match status" value="4"/>
</dbReference>
<feature type="region of interest" description="Disordered" evidence="3">
    <location>
        <begin position="621"/>
        <end position="816"/>
    </location>
</feature>
<dbReference type="InterPro" id="IPR050670">
    <property type="entry name" value="STAM"/>
</dbReference>
<feature type="region of interest" description="Disordered" evidence="3">
    <location>
        <begin position="1401"/>
        <end position="1422"/>
    </location>
</feature>
<feature type="compositionally biased region" description="Pro residues" evidence="3">
    <location>
        <begin position="113"/>
        <end position="126"/>
    </location>
</feature>
<reference evidence="5" key="1">
    <citation type="submission" date="2021-01" db="EMBL/GenBank/DDBJ databases">
        <authorList>
            <person name="Li R."/>
            <person name="Bekaert M."/>
        </authorList>
    </citation>
    <scope>NUCLEOTIDE SEQUENCE</scope>
    <source>
        <strain evidence="5">Farmed</strain>
    </source>
</reference>
<feature type="compositionally biased region" description="Basic and acidic residues" evidence="3">
    <location>
        <begin position="93"/>
        <end position="112"/>
    </location>
</feature>
<keyword evidence="1 2" id="KW-0728">SH3 domain</keyword>
<evidence type="ECO:0000256" key="2">
    <source>
        <dbReference type="PROSITE-ProRule" id="PRU00192"/>
    </source>
</evidence>
<feature type="compositionally biased region" description="Polar residues" evidence="3">
    <location>
        <begin position="762"/>
        <end position="774"/>
    </location>
</feature>
<evidence type="ECO:0000259" key="4">
    <source>
        <dbReference type="PROSITE" id="PS50002"/>
    </source>
</evidence>
<organism evidence="5 6">
    <name type="scientific">Acanthosepion pharaonis</name>
    <name type="common">Pharaoh cuttlefish</name>
    <name type="synonym">Sepia pharaonis</name>
    <dbReference type="NCBI Taxonomy" id="158019"/>
    <lineage>
        <taxon>Eukaryota</taxon>
        <taxon>Metazoa</taxon>
        <taxon>Spiralia</taxon>
        <taxon>Lophotrochozoa</taxon>
        <taxon>Mollusca</taxon>
        <taxon>Cephalopoda</taxon>
        <taxon>Coleoidea</taxon>
        <taxon>Decapodiformes</taxon>
        <taxon>Sepiida</taxon>
        <taxon>Sepiina</taxon>
        <taxon>Sepiidae</taxon>
        <taxon>Acanthosepion</taxon>
    </lineage>
</organism>
<dbReference type="CDD" id="cd00174">
    <property type="entry name" value="SH3"/>
    <property type="match status" value="2"/>
</dbReference>
<dbReference type="SUPFAM" id="SSF50044">
    <property type="entry name" value="SH3-domain"/>
    <property type="match status" value="4"/>
</dbReference>
<feature type="compositionally biased region" description="Low complexity" evidence="3">
    <location>
        <begin position="479"/>
        <end position="489"/>
    </location>
</feature>
<feature type="compositionally biased region" description="Low complexity" evidence="3">
    <location>
        <begin position="396"/>
        <end position="419"/>
    </location>
</feature>
<feature type="compositionally biased region" description="Polar residues" evidence="3">
    <location>
        <begin position="697"/>
        <end position="713"/>
    </location>
</feature>
<feature type="compositionally biased region" description="Basic and acidic residues" evidence="3">
    <location>
        <begin position="775"/>
        <end position="800"/>
    </location>
</feature>
<dbReference type="GO" id="GO:0043328">
    <property type="term" value="P:protein transport to vacuole involved in ubiquitin-dependent protein catabolic process via the multivesicular body sorting pathway"/>
    <property type="evidence" value="ECO:0007669"/>
    <property type="project" value="TreeGrafter"/>
</dbReference>
<feature type="region of interest" description="Disordered" evidence="3">
    <location>
        <begin position="976"/>
        <end position="1121"/>
    </location>
</feature>
<evidence type="ECO:0000313" key="6">
    <source>
        <dbReference type="Proteomes" id="UP000597762"/>
    </source>
</evidence>
<feature type="region of interest" description="Disordered" evidence="3">
    <location>
        <begin position="330"/>
        <end position="349"/>
    </location>
</feature>
<feature type="compositionally biased region" description="Polar residues" evidence="3">
    <location>
        <begin position="1219"/>
        <end position="1232"/>
    </location>
</feature>
<feature type="region of interest" description="Disordered" evidence="3">
    <location>
        <begin position="560"/>
        <end position="590"/>
    </location>
</feature>
<feature type="domain" description="SH3" evidence="4">
    <location>
        <begin position="1534"/>
        <end position="1593"/>
    </location>
</feature>
<keyword evidence="6" id="KW-1185">Reference proteome</keyword>
<dbReference type="InterPro" id="IPR001452">
    <property type="entry name" value="SH3_domain"/>
</dbReference>
<accession>A0A812B322</accession>
<feature type="region of interest" description="Disordered" evidence="3">
    <location>
        <begin position="836"/>
        <end position="961"/>
    </location>
</feature>
<feature type="compositionally biased region" description="Acidic residues" evidence="3">
    <location>
        <begin position="1410"/>
        <end position="1420"/>
    </location>
</feature>
<dbReference type="SMART" id="SM00326">
    <property type="entry name" value="SH3"/>
    <property type="match status" value="4"/>
</dbReference>
<feature type="compositionally biased region" description="Low complexity" evidence="3">
    <location>
        <begin position="1092"/>
        <end position="1110"/>
    </location>
</feature>
<dbReference type="PANTHER" id="PTHR45929">
    <property type="entry name" value="JAK PATHWAY SIGNAL TRANSDUCTION ADAPTOR MOLECULE"/>
    <property type="match status" value="1"/>
</dbReference>
<gene>
    <name evidence="5" type="ORF">SPHA_9981</name>
</gene>
<dbReference type="Pfam" id="PF14604">
    <property type="entry name" value="SH3_9"/>
    <property type="match status" value="2"/>
</dbReference>
<feature type="compositionally biased region" description="Basic and acidic residues" evidence="3">
    <location>
        <begin position="454"/>
        <end position="464"/>
    </location>
</feature>
<feature type="compositionally biased region" description="Polar residues" evidence="3">
    <location>
        <begin position="1025"/>
        <end position="1072"/>
    </location>
</feature>
<dbReference type="Proteomes" id="UP000597762">
    <property type="component" value="Unassembled WGS sequence"/>
</dbReference>
<name>A0A812B322_ACAPH</name>
<feature type="compositionally biased region" description="Low complexity" evidence="3">
    <location>
        <begin position="444"/>
        <end position="453"/>
    </location>
</feature>
<feature type="compositionally biased region" description="Polar residues" evidence="3">
    <location>
        <begin position="184"/>
        <end position="204"/>
    </location>
</feature>
<feature type="compositionally biased region" description="Basic and acidic residues" evidence="3">
    <location>
        <begin position="639"/>
        <end position="657"/>
    </location>
</feature>
<feature type="compositionally biased region" description="Pro residues" evidence="3">
    <location>
        <begin position="883"/>
        <end position="904"/>
    </location>
</feature>
<comment type="caution">
    <text evidence="5">The sequence shown here is derived from an EMBL/GenBank/DDBJ whole genome shotgun (WGS) entry which is preliminary data.</text>
</comment>
<evidence type="ECO:0000256" key="3">
    <source>
        <dbReference type="SAM" id="MobiDB-lite"/>
    </source>
</evidence>
<feature type="region of interest" description="Disordered" evidence="3">
    <location>
        <begin position="354"/>
        <end position="521"/>
    </location>
</feature>
<dbReference type="GO" id="GO:0033565">
    <property type="term" value="C:ESCRT-0 complex"/>
    <property type="evidence" value="ECO:0007669"/>
    <property type="project" value="TreeGrafter"/>
</dbReference>
<dbReference type="EMBL" id="CAHIKZ030000320">
    <property type="protein sequence ID" value="CAE1168314.1"/>
    <property type="molecule type" value="Genomic_DNA"/>
</dbReference>
<feature type="domain" description="SH3" evidence="4">
    <location>
        <begin position="1602"/>
        <end position="1663"/>
    </location>
</feature>
<feature type="compositionally biased region" description="Basic and acidic residues" evidence="3">
    <location>
        <begin position="849"/>
        <end position="867"/>
    </location>
</feature>
<feature type="compositionally biased region" description="Polar residues" evidence="3">
    <location>
        <begin position="626"/>
        <end position="636"/>
    </location>
</feature>
<dbReference type="Gene3D" id="2.30.30.40">
    <property type="entry name" value="SH3 Domains"/>
    <property type="match status" value="4"/>
</dbReference>
<feature type="compositionally biased region" description="Polar residues" evidence="3">
    <location>
        <begin position="994"/>
        <end position="1011"/>
    </location>
</feature>
<feature type="compositionally biased region" description="Polar residues" evidence="3">
    <location>
        <begin position="508"/>
        <end position="517"/>
    </location>
</feature>